<dbReference type="PROSITE" id="PS51257">
    <property type="entry name" value="PROKAR_LIPOPROTEIN"/>
    <property type="match status" value="1"/>
</dbReference>
<evidence type="ECO:0000256" key="1">
    <source>
        <dbReference type="SAM" id="MobiDB-lite"/>
    </source>
</evidence>
<dbReference type="RefSeq" id="WP_255875780.1">
    <property type="nucleotide sequence ID" value="NZ_JACASI010000042.1"/>
</dbReference>
<gene>
    <name evidence="2" type="ORF">HXX02_15720</name>
</gene>
<feature type="compositionally biased region" description="Polar residues" evidence="1">
    <location>
        <begin position="28"/>
        <end position="51"/>
    </location>
</feature>
<comment type="caution">
    <text evidence="2">The sequence shown here is derived from an EMBL/GenBank/DDBJ whole genome shotgun (WGS) entry which is preliminary data.</text>
</comment>
<dbReference type="PANTHER" id="PTHR33361:SF15">
    <property type="entry name" value="DUF885 FAMILY LIPOPROTEIN"/>
    <property type="match status" value="1"/>
</dbReference>
<evidence type="ECO:0000313" key="3">
    <source>
        <dbReference type="Proteomes" id="UP001205566"/>
    </source>
</evidence>
<dbReference type="Proteomes" id="UP001205566">
    <property type="component" value="Unassembled WGS sequence"/>
</dbReference>
<sequence length="618" mass="71090">MKRLTIALLLATLLSACGQKEDPAGHTKTGTQLQDAQSEQPRVETNTSSKAGTRKSAINEGTFERLSNQLIERMWHLFPSWAISNGYYKVAAELQVPDNHYRREVLSFARSSLNQFSGFDPESLNPNARTDLALIINFLNETIWKLTEFKPHEWNPADYNVSHGFALILNTDYAPLDDRLRTFSERLVKVPAYYAAAEKALSNPASPQLILAIQQNEGAQSVFGKELEQKLANSGLSDREKEQFTNRLQAARKAIDEYVVYLQTLHAQMEQADSFRDFRIGKEAYEKKFQFDIQISMSGEELYNRAMKEKDRLHLKMDELADKLWPKYFPDEKRPDDILEKIHKVLEKLSLNHASKETFKSEVENQIPELVAFVNEKDLLSLDPEKPLIVRTTPPYMRGFSVASINAPGPYDKNANTYYNVMPVDELSDDRAESFLREYNTYLMQILNIHEAIPGHYTQLVYANQSPSLIKNILGNGAMIEGWAVYTERMMLEAGYGDFQPELWMMYYKWNLRTVVNTILDYSIQVKGMTEEQAMELMMKQAFQQETEAMGKWRRATLSQVQLTSYFAGYMDIMELREEIKQKLGDAFDLKAFHEKFLSYGNAPVPVIRELMLADIEP</sequence>
<reference evidence="2" key="1">
    <citation type="thesis" date="2020" institute="Technische Universitat Dresden" country="Dresden, Germany">
        <title>The Agarolytic System of Microbulbifer elongatus PORT2, Isolated from Batu Karas, Pangandaran West Java Indonesia.</title>
        <authorList>
            <person name="Anggraeni S.R."/>
        </authorList>
    </citation>
    <scope>NUCLEOTIDE SEQUENCE</scope>
    <source>
        <strain evidence="2">PORT2</strain>
    </source>
</reference>
<proteinExistence type="predicted"/>
<dbReference type="PANTHER" id="PTHR33361">
    <property type="entry name" value="GLR0591 PROTEIN"/>
    <property type="match status" value="1"/>
</dbReference>
<dbReference type="InterPro" id="IPR010281">
    <property type="entry name" value="DUF885"/>
</dbReference>
<keyword evidence="3" id="KW-1185">Reference proteome</keyword>
<accession>A0ABT1P447</accession>
<protein>
    <submittedName>
        <fullName evidence="2">DUF885 domain-containing protein</fullName>
    </submittedName>
</protein>
<feature type="region of interest" description="Disordered" evidence="1">
    <location>
        <begin position="21"/>
        <end position="58"/>
    </location>
</feature>
<dbReference type="EMBL" id="JACASI010000042">
    <property type="protein sequence ID" value="MCQ3830887.1"/>
    <property type="molecule type" value="Genomic_DNA"/>
</dbReference>
<evidence type="ECO:0000313" key="2">
    <source>
        <dbReference type="EMBL" id="MCQ3830887.1"/>
    </source>
</evidence>
<dbReference type="Pfam" id="PF05960">
    <property type="entry name" value="DUF885"/>
    <property type="match status" value="1"/>
</dbReference>
<organism evidence="2 3">
    <name type="scientific">Microbulbifer elongatus</name>
    <dbReference type="NCBI Taxonomy" id="86173"/>
    <lineage>
        <taxon>Bacteria</taxon>
        <taxon>Pseudomonadati</taxon>
        <taxon>Pseudomonadota</taxon>
        <taxon>Gammaproteobacteria</taxon>
        <taxon>Cellvibrionales</taxon>
        <taxon>Microbulbiferaceae</taxon>
        <taxon>Microbulbifer</taxon>
    </lineage>
</organism>
<name>A0ABT1P447_9GAMM</name>